<evidence type="ECO:0000313" key="5">
    <source>
        <dbReference type="Proteomes" id="UP000661691"/>
    </source>
</evidence>
<feature type="domain" description="Thioredoxin" evidence="3">
    <location>
        <begin position="50"/>
        <end position="194"/>
    </location>
</feature>
<accession>A0A926N8I7</accession>
<evidence type="ECO:0000259" key="3">
    <source>
        <dbReference type="PROSITE" id="PS51352"/>
    </source>
</evidence>
<dbReference type="InterPro" id="IPR000866">
    <property type="entry name" value="AhpC/TSA"/>
</dbReference>
<dbReference type="InterPro" id="IPR017937">
    <property type="entry name" value="Thioredoxin_CS"/>
</dbReference>
<organism evidence="4 5">
    <name type="scientific">Polycladospora coralii</name>
    <dbReference type="NCBI Taxonomy" id="2771432"/>
    <lineage>
        <taxon>Bacteria</taxon>
        <taxon>Bacillati</taxon>
        <taxon>Bacillota</taxon>
        <taxon>Bacilli</taxon>
        <taxon>Bacillales</taxon>
        <taxon>Thermoactinomycetaceae</taxon>
        <taxon>Polycladospora</taxon>
    </lineage>
</organism>
<keyword evidence="1" id="KW-1015">Disulfide bond</keyword>
<dbReference type="RefSeq" id="WP_191141472.1">
    <property type="nucleotide sequence ID" value="NZ_JACXAH010000003.1"/>
</dbReference>
<dbReference type="AlphaFoldDB" id="A0A926N8I7"/>
<dbReference type="Proteomes" id="UP000661691">
    <property type="component" value="Unassembled WGS sequence"/>
</dbReference>
<dbReference type="InterPro" id="IPR036249">
    <property type="entry name" value="Thioredoxin-like_sf"/>
</dbReference>
<proteinExistence type="predicted"/>
<keyword evidence="5" id="KW-1185">Reference proteome</keyword>
<dbReference type="EMBL" id="JACXAH010000003">
    <property type="protein sequence ID" value="MBD1371292.1"/>
    <property type="molecule type" value="Genomic_DNA"/>
</dbReference>
<comment type="caution">
    <text evidence="4">The sequence shown here is derived from an EMBL/GenBank/DDBJ whole genome shotgun (WGS) entry which is preliminary data.</text>
</comment>
<evidence type="ECO:0000256" key="2">
    <source>
        <dbReference type="SAM" id="Phobius"/>
    </source>
</evidence>
<dbReference type="Pfam" id="PF00578">
    <property type="entry name" value="AhpC-TSA"/>
    <property type="match status" value="1"/>
</dbReference>
<dbReference type="PANTHER" id="PTHR42852">
    <property type="entry name" value="THIOL:DISULFIDE INTERCHANGE PROTEIN DSBE"/>
    <property type="match status" value="1"/>
</dbReference>
<evidence type="ECO:0000256" key="1">
    <source>
        <dbReference type="ARBA" id="ARBA00023157"/>
    </source>
</evidence>
<dbReference type="InterPro" id="IPR013766">
    <property type="entry name" value="Thioredoxin_domain"/>
</dbReference>
<evidence type="ECO:0000313" key="4">
    <source>
        <dbReference type="EMBL" id="MBD1371292.1"/>
    </source>
</evidence>
<dbReference type="PANTHER" id="PTHR42852:SF13">
    <property type="entry name" value="PROTEIN DIPZ"/>
    <property type="match status" value="1"/>
</dbReference>
<dbReference type="PROSITE" id="PS51352">
    <property type="entry name" value="THIOREDOXIN_2"/>
    <property type="match status" value="1"/>
</dbReference>
<dbReference type="Gene3D" id="3.40.30.10">
    <property type="entry name" value="Glutaredoxin"/>
    <property type="match status" value="1"/>
</dbReference>
<sequence>MKEYRHMQIRNILIFLLIGIAIALTIGVYMVQEDKDELQASIQCTGEIGLEVGNCAPDFMLTTIDGESLRLSESNGKPTFINFWATWCGYCRDEMPFIQKAYEQYKDQIHFYMVNATSTETSLADVKKYLDDHQYSFPVLLDPKKENQTVTFGQYEAIGLPMSFLIDREGRIVQKVGGALEEKKFIQMLKQVMK</sequence>
<dbReference type="CDD" id="cd02966">
    <property type="entry name" value="TlpA_like_family"/>
    <property type="match status" value="1"/>
</dbReference>
<dbReference type="GO" id="GO:0016209">
    <property type="term" value="F:antioxidant activity"/>
    <property type="evidence" value="ECO:0007669"/>
    <property type="project" value="InterPro"/>
</dbReference>
<gene>
    <name evidence="4" type="ORF">IC620_02855</name>
</gene>
<dbReference type="PROSITE" id="PS00194">
    <property type="entry name" value="THIOREDOXIN_1"/>
    <property type="match status" value="1"/>
</dbReference>
<dbReference type="GO" id="GO:0016491">
    <property type="term" value="F:oxidoreductase activity"/>
    <property type="evidence" value="ECO:0007669"/>
    <property type="project" value="InterPro"/>
</dbReference>
<keyword evidence="2" id="KW-0812">Transmembrane</keyword>
<keyword evidence="2" id="KW-0472">Membrane</keyword>
<name>A0A926N8I7_9BACL</name>
<reference evidence="4" key="1">
    <citation type="submission" date="2020-09" db="EMBL/GenBank/DDBJ databases">
        <title>A novel bacterium of genus Hazenella, isolated from South China Sea.</title>
        <authorList>
            <person name="Huang H."/>
            <person name="Mo K."/>
            <person name="Hu Y."/>
        </authorList>
    </citation>
    <scope>NUCLEOTIDE SEQUENCE</scope>
    <source>
        <strain evidence="4">IB182357</strain>
    </source>
</reference>
<dbReference type="InterPro" id="IPR050553">
    <property type="entry name" value="Thioredoxin_ResA/DsbE_sf"/>
</dbReference>
<keyword evidence="2" id="KW-1133">Transmembrane helix</keyword>
<feature type="transmembrane region" description="Helical" evidence="2">
    <location>
        <begin position="12"/>
        <end position="31"/>
    </location>
</feature>
<protein>
    <submittedName>
        <fullName evidence="4">TlpA family protein disulfide reductase</fullName>
    </submittedName>
</protein>
<dbReference type="SUPFAM" id="SSF52833">
    <property type="entry name" value="Thioredoxin-like"/>
    <property type="match status" value="1"/>
</dbReference>